<dbReference type="PANTHER" id="PTHR31286">
    <property type="entry name" value="GLYCINE-RICH CELL WALL STRUCTURAL PROTEIN 1.8-LIKE"/>
    <property type="match status" value="1"/>
</dbReference>
<accession>A0A6A4QB32</accession>
<comment type="caution">
    <text evidence="1">The sequence shown here is derived from an EMBL/GenBank/DDBJ whole genome shotgun (WGS) entry which is preliminary data.</text>
</comment>
<dbReference type="InterPro" id="IPR040256">
    <property type="entry name" value="At4g02000-like"/>
</dbReference>
<sequence>MISLGRGFYEFSFSYIDDIRRVCAMGSWNLSPRVIRVFLWTPDFNPSLHRMENAQCWVKLLGLPQEYWSPKIILSIARGIGTPISLDEATHSRSFGHFARVLVDINLKASLPDQILVERDGYDFLVMMEYEKLPDVCTGCQAIGHLESKCRKTPNKNVEEVTKSSNQDTIIQKNVEEVTAKNVPVKEFFIHLDINQEVAAIDELVGSPPRIINPSVNLGKEVDVIGEVDMVRDAETNTSIMTTNIVHD</sequence>
<protein>
    <submittedName>
        <fullName evidence="1">Putative transcription factor interactor and regulator CCHC(Zn) family</fullName>
    </submittedName>
</protein>
<dbReference type="Proteomes" id="UP000447434">
    <property type="component" value="Chromosome 7"/>
</dbReference>
<reference evidence="2" key="1">
    <citation type="journal article" date="2020" name="Nat. Commun.">
        <title>Genome sequence of the cluster root forming white lupin.</title>
        <authorList>
            <person name="Hufnagel B."/>
            <person name="Marques A."/>
            <person name="Soriano A."/>
            <person name="Marques L."/>
            <person name="Divol F."/>
            <person name="Doumas P."/>
            <person name="Sallet E."/>
            <person name="Mancinotti D."/>
            <person name="Carrere S."/>
            <person name="Marande W."/>
            <person name="Arribat S."/>
            <person name="Keller J."/>
            <person name="Huneau C."/>
            <person name="Blein T."/>
            <person name="Aime D."/>
            <person name="Laguerre M."/>
            <person name="Taylor J."/>
            <person name="Schubert V."/>
            <person name="Nelson M."/>
            <person name="Geu-Flores F."/>
            <person name="Crespi M."/>
            <person name="Gallardo-Guerrero K."/>
            <person name="Delaux P.-M."/>
            <person name="Salse J."/>
            <person name="Berges H."/>
            <person name="Guyot R."/>
            <person name="Gouzy J."/>
            <person name="Peret B."/>
        </authorList>
    </citation>
    <scope>NUCLEOTIDE SEQUENCE [LARGE SCALE GENOMIC DNA]</scope>
    <source>
        <strain evidence="2">cv. Amiga</strain>
    </source>
</reference>
<dbReference type="EMBL" id="WOCE01000007">
    <property type="protein sequence ID" value="KAE9611157.1"/>
    <property type="molecule type" value="Genomic_DNA"/>
</dbReference>
<organism evidence="1 2">
    <name type="scientific">Lupinus albus</name>
    <name type="common">White lupine</name>
    <name type="synonym">Lupinus termis</name>
    <dbReference type="NCBI Taxonomy" id="3870"/>
    <lineage>
        <taxon>Eukaryota</taxon>
        <taxon>Viridiplantae</taxon>
        <taxon>Streptophyta</taxon>
        <taxon>Embryophyta</taxon>
        <taxon>Tracheophyta</taxon>
        <taxon>Spermatophyta</taxon>
        <taxon>Magnoliopsida</taxon>
        <taxon>eudicotyledons</taxon>
        <taxon>Gunneridae</taxon>
        <taxon>Pentapetalae</taxon>
        <taxon>rosids</taxon>
        <taxon>fabids</taxon>
        <taxon>Fabales</taxon>
        <taxon>Fabaceae</taxon>
        <taxon>Papilionoideae</taxon>
        <taxon>50 kb inversion clade</taxon>
        <taxon>genistoids sensu lato</taxon>
        <taxon>core genistoids</taxon>
        <taxon>Genisteae</taxon>
        <taxon>Lupinus</taxon>
    </lineage>
</organism>
<evidence type="ECO:0000313" key="1">
    <source>
        <dbReference type="EMBL" id="KAE9611157.1"/>
    </source>
</evidence>
<dbReference type="OrthoDB" id="1924068at2759"/>
<name>A0A6A4QB32_LUPAL</name>
<keyword evidence="2" id="KW-1185">Reference proteome</keyword>
<dbReference type="AlphaFoldDB" id="A0A6A4QB32"/>
<evidence type="ECO:0000313" key="2">
    <source>
        <dbReference type="Proteomes" id="UP000447434"/>
    </source>
</evidence>
<proteinExistence type="predicted"/>
<gene>
    <name evidence="1" type="ORF">Lalb_Chr07g0194691</name>
</gene>
<dbReference type="PANTHER" id="PTHR31286:SF176">
    <property type="entry name" value="DUF4283 DOMAIN PROTEIN"/>
    <property type="match status" value="1"/>
</dbReference>